<name>A0A9J6ENP7_RHIMP</name>
<reference evidence="8" key="1">
    <citation type="journal article" date="2020" name="Cell">
        <title>Large-Scale Comparative Analyses of Tick Genomes Elucidate Their Genetic Diversity and Vector Capacities.</title>
        <authorList>
            <consortium name="Tick Genome and Microbiome Consortium (TIGMIC)"/>
            <person name="Jia N."/>
            <person name="Wang J."/>
            <person name="Shi W."/>
            <person name="Du L."/>
            <person name="Sun Y."/>
            <person name="Zhan W."/>
            <person name="Jiang J.F."/>
            <person name="Wang Q."/>
            <person name="Zhang B."/>
            <person name="Ji P."/>
            <person name="Bell-Sakyi L."/>
            <person name="Cui X.M."/>
            <person name="Yuan T.T."/>
            <person name="Jiang B.G."/>
            <person name="Yang W.F."/>
            <person name="Lam T.T."/>
            <person name="Chang Q.C."/>
            <person name="Ding S.J."/>
            <person name="Wang X.J."/>
            <person name="Zhu J.G."/>
            <person name="Ruan X.D."/>
            <person name="Zhao L."/>
            <person name="Wei J.T."/>
            <person name="Ye R.Z."/>
            <person name="Que T.C."/>
            <person name="Du C.H."/>
            <person name="Zhou Y.H."/>
            <person name="Cheng J.X."/>
            <person name="Dai P.F."/>
            <person name="Guo W.B."/>
            <person name="Han X.H."/>
            <person name="Huang E.J."/>
            <person name="Li L.F."/>
            <person name="Wei W."/>
            <person name="Gao Y.C."/>
            <person name="Liu J.Z."/>
            <person name="Shao H.Z."/>
            <person name="Wang X."/>
            <person name="Wang C.C."/>
            <person name="Yang T.C."/>
            <person name="Huo Q.B."/>
            <person name="Li W."/>
            <person name="Chen H.Y."/>
            <person name="Chen S.E."/>
            <person name="Zhou L.G."/>
            <person name="Ni X.B."/>
            <person name="Tian J.H."/>
            <person name="Sheng Y."/>
            <person name="Liu T."/>
            <person name="Pan Y.S."/>
            <person name="Xia L.Y."/>
            <person name="Li J."/>
            <person name="Zhao F."/>
            <person name="Cao W.C."/>
        </authorList>
    </citation>
    <scope>NUCLEOTIDE SEQUENCE</scope>
    <source>
        <strain evidence="8">Rmic-2018</strain>
    </source>
</reference>
<dbReference type="OrthoDB" id="958254at2759"/>
<protein>
    <recommendedName>
        <fullName evidence="10">Gamma-interferon inducible lysosomal thiol reductase</fullName>
    </recommendedName>
</protein>
<dbReference type="EMBL" id="JABSTU010000003">
    <property type="protein sequence ID" value="KAH8035656.1"/>
    <property type="molecule type" value="Genomic_DNA"/>
</dbReference>
<keyword evidence="7" id="KW-1133">Transmembrane helix</keyword>
<reference evidence="8" key="2">
    <citation type="submission" date="2021-09" db="EMBL/GenBank/DDBJ databases">
        <authorList>
            <person name="Jia N."/>
            <person name="Wang J."/>
            <person name="Shi W."/>
            <person name="Du L."/>
            <person name="Sun Y."/>
            <person name="Zhan W."/>
            <person name="Jiang J."/>
            <person name="Wang Q."/>
            <person name="Zhang B."/>
            <person name="Ji P."/>
            <person name="Sakyi L.B."/>
            <person name="Cui X."/>
            <person name="Yuan T."/>
            <person name="Jiang B."/>
            <person name="Yang W."/>
            <person name="Lam T.T.-Y."/>
            <person name="Chang Q."/>
            <person name="Ding S."/>
            <person name="Wang X."/>
            <person name="Zhu J."/>
            <person name="Ruan X."/>
            <person name="Zhao L."/>
            <person name="Wei J."/>
            <person name="Que T."/>
            <person name="Du C."/>
            <person name="Cheng J."/>
            <person name="Dai P."/>
            <person name="Han X."/>
            <person name="Huang E."/>
            <person name="Gao Y."/>
            <person name="Liu J."/>
            <person name="Shao H."/>
            <person name="Ye R."/>
            <person name="Li L."/>
            <person name="Wei W."/>
            <person name="Wang X."/>
            <person name="Wang C."/>
            <person name="Huo Q."/>
            <person name="Li W."/>
            <person name="Guo W."/>
            <person name="Chen H."/>
            <person name="Chen S."/>
            <person name="Zhou L."/>
            <person name="Zhou L."/>
            <person name="Ni X."/>
            <person name="Tian J."/>
            <person name="Zhou Y."/>
            <person name="Sheng Y."/>
            <person name="Liu T."/>
            <person name="Pan Y."/>
            <person name="Xia L."/>
            <person name="Li J."/>
            <person name="Zhao F."/>
            <person name="Cao W."/>
        </authorList>
    </citation>
    <scope>NUCLEOTIDE SEQUENCE</scope>
    <source>
        <strain evidence="8">Rmic-2018</strain>
        <tissue evidence="8">Larvae</tissue>
    </source>
</reference>
<organism evidence="8 9">
    <name type="scientific">Rhipicephalus microplus</name>
    <name type="common">Cattle tick</name>
    <name type="synonym">Boophilus microplus</name>
    <dbReference type="NCBI Taxonomy" id="6941"/>
    <lineage>
        <taxon>Eukaryota</taxon>
        <taxon>Metazoa</taxon>
        <taxon>Ecdysozoa</taxon>
        <taxon>Arthropoda</taxon>
        <taxon>Chelicerata</taxon>
        <taxon>Arachnida</taxon>
        <taxon>Acari</taxon>
        <taxon>Parasitiformes</taxon>
        <taxon>Ixodida</taxon>
        <taxon>Ixodoidea</taxon>
        <taxon>Ixodidae</taxon>
        <taxon>Rhipicephalinae</taxon>
        <taxon>Rhipicephalus</taxon>
        <taxon>Boophilus</taxon>
    </lineage>
</organism>
<dbReference type="VEuPathDB" id="VectorBase:LOC119181276"/>
<feature type="compositionally biased region" description="Low complexity" evidence="6">
    <location>
        <begin position="75"/>
        <end position="86"/>
    </location>
</feature>
<evidence type="ECO:0000313" key="9">
    <source>
        <dbReference type="Proteomes" id="UP000821866"/>
    </source>
</evidence>
<dbReference type="AlphaFoldDB" id="A0A9J6ENP7"/>
<sequence length="484" mass="52617">MGAATGVDDREYLQQPERPPRRVVPAKYVCIAVSCLALVLLAIALSYPISSLLGIRRLNDTYKSANVSDNEINDTTPGGFQPTQGGYKRNETEEQPPPPPPVSSTPAETTESTTPTTSTSTQSTTQPTTTTTVTQETTTITTTMTEEPSTSRSTRRHRRSHREEPDDTTTESPTNQTSRPSVWLNQTRSPPAVPGYVVYEVAMKKVSVQLVYECHCPRSRRFIVSQLLPVYELLREYMHLTLLPFGRARIENGTGGGNDTAGNTTATATPSSANSTGEAASTENAEPAEDVRPAYSSNNANGNNTYSDDRNGTSSDRNSTSSPTVKCPRGEDECHGSMVQTCVMRHVEETLTAVRVIACMSRYPDPHHVGRRCVEKYGLEWHLVDKCVTEQGKLLMLDMGKQTWSITGSVDSVPLIRVQGEMSHVIQVEAQTDLLSLICARLQNRPPACQGRRNATQGALTGNDTETTEAPSSTTSAAAPSTGY</sequence>
<feature type="region of interest" description="Disordered" evidence="6">
    <location>
        <begin position="67"/>
        <end position="190"/>
    </location>
</feature>
<comment type="similarity">
    <text evidence="2">Belongs to the GILT family.</text>
</comment>
<dbReference type="PANTHER" id="PTHR13234">
    <property type="entry name" value="GAMMA-INTERFERON INDUCIBLE LYSOSOMAL THIOL REDUCTASE GILT"/>
    <property type="match status" value="1"/>
</dbReference>
<proteinExistence type="inferred from homology"/>
<keyword evidence="9" id="KW-1185">Reference proteome</keyword>
<evidence type="ECO:0000256" key="2">
    <source>
        <dbReference type="ARBA" id="ARBA00005679"/>
    </source>
</evidence>
<dbReference type="PANTHER" id="PTHR13234:SF8">
    <property type="entry name" value="GAMMA-INTERFERON-INDUCIBLE LYSOSOMAL THIOL REDUCTASE"/>
    <property type="match status" value="1"/>
</dbReference>
<dbReference type="Proteomes" id="UP000821866">
    <property type="component" value="Chromosome 11"/>
</dbReference>
<keyword evidence="7" id="KW-0812">Transmembrane</keyword>
<comment type="subcellular location">
    <subcellularLocation>
        <location evidence="1">Secreted</location>
    </subcellularLocation>
</comment>
<feature type="compositionally biased region" description="Polar residues" evidence="6">
    <location>
        <begin position="295"/>
        <end position="324"/>
    </location>
</feature>
<feature type="transmembrane region" description="Helical" evidence="7">
    <location>
        <begin position="28"/>
        <end position="49"/>
    </location>
</feature>
<keyword evidence="7" id="KW-0472">Membrane</keyword>
<evidence type="ECO:0000256" key="7">
    <source>
        <dbReference type="SAM" id="Phobius"/>
    </source>
</evidence>
<feature type="compositionally biased region" description="Polar residues" evidence="6">
    <location>
        <begin position="175"/>
        <end position="189"/>
    </location>
</feature>
<evidence type="ECO:0000256" key="4">
    <source>
        <dbReference type="ARBA" id="ARBA00022729"/>
    </source>
</evidence>
<feature type="compositionally biased region" description="Polar residues" evidence="6">
    <location>
        <begin position="453"/>
        <end position="464"/>
    </location>
</feature>
<dbReference type="GO" id="GO:0016671">
    <property type="term" value="F:oxidoreductase activity, acting on a sulfur group of donors, disulfide as acceptor"/>
    <property type="evidence" value="ECO:0007669"/>
    <property type="project" value="InterPro"/>
</dbReference>
<comment type="caution">
    <text evidence="8">The sequence shown here is derived from an EMBL/GenBank/DDBJ whole genome shotgun (WGS) entry which is preliminary data.</text>
</comment>
<feature type="compositionally biased region" description="Low complexity" evidence="6">
    <location>
        <begin position="468"/>
        <end position="484"/>
    </location>
</feature>
<feature type="compositionally biased region" description="Low complexity" evidence="6">
    <location>
        <begin position="104"/>
        <end position="152"/>
    </location>
</feature>
<keyword evidence="3" id="KW-0964">Secreted</keyword>
<evidence type="ECO:0000313" key="8">
    <source>
        <dbReference type="EMBL" id="KAH8035656.1"/>
    </source>
</evidence>
<keyword evidence="5" id="KW-0325">Glycoprotein</keyword>
<evidence type="ECO:0000256" key="5">
    <source>
        <dbReference type="ARBA" id="ARBA00023180"/>
    </source>
</evidence>
<dbReference type="OMA" id="RIIACMS"/>
<feature type="compositionally biased region" description="Low complexity" evidence="6">
    <location>
        <begin position="260"/>
        <end position="277"/>
    </location>
</feature>
<feature type="region of interest" description="Disordered" evidence="6">
    <location>
        <begin position="448"/>
        <end position="484"/>
    </location>
</feature>
<feature type="region of interest" description="Disordered" evidence="6">
    <location>
        <begin position="254"/>
        <end position="332"/>
    </location>
</feature>
<evidence type="ECO:0000256" key="3">
    <source>
        <dbReference type="ARBA" id="ARBA00022525"/>
    </source>
</evidence>
<accession>A0A9J6ENP7</accession>
<evidence type="ECO:0008006" key="10">
    <source>
        <dbReference type="Google" id="ProtNLM"/>
    </source>
</evidence>
<dbReference type="GO" id="GO:0005576">
    <property type="term" value="C:extracellular region"/>
    <property type="evidence" value="ECO:0007669"/>
    <property type="project" value="UniProtKB-SubCell"/>
</dbReference>
<keyword evidence="4" id="KW-0732">Signal</keyword>
<dbReference type="Pfam" id="PF03227">
    <property type="entry name" value="GILT"/>
    <property type="match status" value="2"/>
</dbReference>
<evidence type="ECO:0000256" key="1">
    <source>
        <dbReference type="ARBA" id="ARBA00004613"/>
    </source>
</evidence>
<dbReference type="InterPro" id="IPR004911">
    <property type="entry name" value="Interferon-induced_GILT"/>
</dbReference>
<evidence type="ECO:0000256" key="6">
    <source>
        <dbReference type="SAM" id="MobiDB-lite"/>
    </source>
</evidence>
<gene>
    <name evidence="8" type="ORF">HPB51_007900</name>
</gene>